<reference evidence="1 2" key="1">
    <citation type="submission" date="2015-02" db="EMBL/GenBank/DDBJ databases">
        <title>Draft genome of a novel marine cyanobacterium (Chroococcales) isolated from South Atlantic Ocean.</title>
        <authorList>
            <person name="Rigonato J."/>
            <person name="Alvarenga D.O."/>
            <person name="Branco L.H."/>
            <person name="Varani A.M."/>
            <person name="Brandini F.P."/>
            <person name="Fiore M.F."/>
        </authorList>
    </citation>
    <scope>NUCLEOTIDE SEQUENCE [LARGE SCALE GENOMIC DNA]</scope>
    <source>
        <strain evidence="1 2">CENA595</strain>
    </source>
</reference>
<dbReference type="PATRIC" id="fig|1618023.3.peg.1944"/>
<dbReference type="AlphaFoldDB" id="A0A0D8ZSL5"/>
<gene>
    <name evidence="1" type="ORF">UH38_19645</name>
</gene>
<sequence>MTIKELLLQEIDSTDDPLLEETLDFLRFLKTKQTPTQPEANTAASDDQIATEAYKPAQSTGRSLLEHLKTIGTWEGDDFEECLEMVYATRGKAKFHYECNPFDDE</sequence>
<keyword evidence="2" id="KW-1185">Reference proteome</keyword>
<dbReference type="EMBL" id="JYON01000026">
    <property type="protein sequence ID" value="KJH70206.1"/>
    <property type="molecule type" value="Genomic_DNA"/>
</dbReference>
<dbReference type="OrthoDB" id="532875at2"/>
<dbReference type="RefSeq" id="WP_045056391.1">
    <property type="nucleotide sequence ID" value="NZ_CAWMDP010000019.1"/>
</dbReference>
<evidence type="ECO:0008006" key="3">
    <source>
        <dbReference type="Google" id="ProtNLM"/>
    </source>
</evidence>
<protein>
    <recommendedName>
        <fullName evidence="3">DUF2281 domain-containing protein</fullName>
    </recommendedName>
</protein>
<name>A0A0D8ZSL5_9CYAN</name>
<accession>A0A0D8ZSL5</accession>
<evidence type="ECO:0000313" key="2">
    <source>
        <dbReference type="Proteomes" id="UP000032452"/>
    </source>
</evidence>
<comment type="caution">
    <text evidence="1">The sequence shown here is derived from an EMBL/GenBank/DDBJ whole genome shotgun (WGS) entry which is preliminary data.</text>
</comment>
<dbReference type="STRING" id="1618023.UH38_19645"/>
<organism evidence="1 2">
    <name type="scientific">Aliterella atlantica CENA595</name>
    <dbReference type="NCBI Taxonomy" id="1618023"/>
    <lineage>
        <taxon>Bacteria</taxon>
        <taxon>Bacillati</taxon>
        <taxon>Cyanobacteriota</taxon>
        <taxon>Cyanophyceae</taxon>
        <taxon>Chroococcidiopsidales</taxon>
        <taxon>Aliterellaceae</taxon>
        <taxon>Aliterella</taxon>
    </lineage>
</organism>
<dbReference type="Proteomes" id="UP000032452">
    <property type="component" value="Unassembled WGS sequence"/>
</dbReference>
<evidence type="ECO:0000313" key="1">
    <source>
        <dbReference type="EMBL" id="KJH70206.1"/>
    </source>
</evidence>
<proteinExistence type="predicted"/>